<dbReference type="InterPro" id="IPR000719">
    <property type="entry name" value="Prot_kinase_dom"/>
</dbReference>
<dbReference type="Gene3D" id="1.10.510.10">
    <property type="entry name" value="Transferase(Phosphotransferase) domain 1"/>
    <property type="match status" value="1"/>
</dbReference>
<dbReference type="Proteomes" id="UP000053477">
    <property type="component" value="Unassembled WGS sequence"/>
</dbReference>
<dbReference type="GO" id="GO:0005524">
    <property type="term" value="F:ATP binding"/>
    <property type="evidence" value="ECO:0007669"/>
    <property type="project" value="InterPro"/>
</dbReference>
<dbReference type="InterPro" id="IPR001245">
    <property type="entry name" value="Ser-Thr/Tyr_kinase_cat_dom"/>
</dbReference>
<organism evidence="2 3">
    <name type="scientific">Schizopora paradoxa</name>
    <dbReference type="NCBI Taxonomy" id="27342"/>
    <lineage>
        <taxon>Eukaryota</taxon>
        <taxon>Fungi</taxon>
        <taxon>Dikarya</taxon>
        <taxon>Basidiomycota</taxon>
        <taxon>Agaricomycotina</taxon>
        <taxon>Agaricomycetes</taxon>
        <taxon>Hymenochaetales</taxon>
        <taxon>Schizoporaceae</taxon>
        <taxon>Schizopora</taxon>
    </lineage>
</organism>
<reference evidence="2 3" key="1">
    <citation type="submission" date="2015-04" db="EMBL/GenBank/DDBJ databases">
        <title>Complete genome sequence of Schizopora paradoxa KUC8140, a cosmopolitan wood degrader in East Asia.</title>
        <authorList>
            <consortium name="DOE Joint Genome Institute"/>
            <person name="Min B."/>
            <person name="Park H."/>
            <person name="Jang Y."/>
            <person name="Kim J.-J."/>
            <person name="Kim K.H."/>
            <person name="Pangilinan J."/>
            <person name="Lipzen A."/>
            <person name="Riley R."/>
            <person name="Grigoriev I.V."/>
            <person name="Spatafora J.W."/>
            <person name="Choi I.-G."/>
        </authorList>
    </citation>
    <scope>NUCLEOTIDE SEQUENCE [LARGE SCALE GENOMIC DNA]</scope>
    <source>
        <strain evidence="2 3">KUC8140</strain>
    </source>
</reference>
<dbReference type="InterPro" id="IPR011009">
    <property type="entry name" value="Kinase-like_dom_sf"/>
</dbReference>
<dbReference type="InterPro" id="IPR008271">
    <property type="entry name" value="Ser/Thr_kinase_AS"/>
</dbReference>
<dbReference type="PROSITE" id="PS00108">
    <property type="entry name" value="PROTEIN_KINASE_ST"/>
    <property type="match status" value="1"/>
</dbReference>
<dbReference type="InterPro" id="IPR051681">
    <property type="entry name" value="Ser/Thr_Kinases-Pseudokinases"/>
</dbReference>
<gene>
    <name evidence="2" type="ORF">SCHPADRAFT_838152</name>
</gene>
<evidence type="ECO:0000313" key="2">
    <source>
        <dbReference type="EMBL" id="KLO06374.1"/>
    </source>
</evidence>
<name>A0A0H2R3H3_9AGAM</name>
<dbReference type="SMART" id="SM00220">
    <property type="entry name" value="S_TKc"/>
    <property type="match status" value="1"/>
</dbReference>
<dbReference type="SUPFAM" id="SSF56112">
    <property type="entry name" value="Protein kinase-like (PK-like)"/>
    <property type="match status" value="1"/>
</dbReference>
<dbReference type="PROSITE" id="PS50011">
    <property type="entry name" value="PROTEIN_KINASE_DOM"/>
    <property type="match status" value="1"/>
</dbReference>
<feature type="non-terminal residue" evidence="2">
    <location>
        <position position="1"/>
    </location>
</feature>
<keyword evidence="2" id="KW-0808">Transferase</keyword>
<keyword evidence="3" id="KW-1185">Reference proteome</keyword>
<sequence length="162" mass="17985">RELYILSKVSHPNILPFTGYLMQNGCPSIVSPWVEKGDLRGQIERGQLNRSDKSLVTMAFGIAQGLEYLHLNDIVHCDLKSPNILISSTDAPILADFGLSRFVTNNASVYFSSTCGSPASMRWSAPELFDGAPFSNATDMWAFGMVLYVCSIFFFLQCELED</sequence>
<dbReference type="GO" id="GO:0004674">
    <property type="term" value="F:protein serine/threonine kinase activity"/>
    <property type="evidence" value="ECO:0007669"/>
    <property type="project" value="TreeGrafter"/>
</dbReference>
<dbReference type="InParanoid" id="A0A0H2R3H3"/>
<evidence type="ECO:0000259" key="1">
    <source>
        <dbReference type="PROSITE" id="PS50011"/>
    </source>
</evidence>
<protein>
    <submittedName>
        <fullName evidence="2">Kinase-like protein</fullName>
    </submittedName>
</protein>
<feature type="domain" description="Protein kinase" evidence="1">
    <location>
        <begin position="1"/>
        <end position="162"/>
    </location>
</feature>
<accession>A0A0H2R3H3</accession>
<dbReference type="EMBL" id="KQ086212">
    <property type="protein sequence ID" value="KLO06374.1"/>
    <property type="molecule type" value="Genomic_DNA"/>
</dbReference>
<evidence type="ECO:0000313" key="3">
    <source>
        <dbReference type="Proteomes" id="UP000053477"/>
    </source>
</evidence>
<dbReference type="Pfam" id="PF07714">
    <property type="entry name" value="PK_Tyr_Ser-Thr"/>
    <property type="match status" value="1"/>
</dbReference>
<keyword evidence="2" id="KW-0418">Kinase</keyword>
<dbReference type="AlphaFoldDB" id="A0A0H2R3H3"/>
<proteinExistence type="predicted"/>
<dbReference type="OrthoDB" id="4062651at2759"/>
<dbReference type="PANTHER" id="PTHR44329">
    <property type="entry name" value="SERINE/THREONINE-PROTEIN KINASE TNNI3K-RELATED"/>
    <property type="match status" value="1"/>
</dbReference>